<feature type="domain" description="Glycosyltransferase 2-like" evidence="1">
    <location>
        <begin position="8"/>
        <end position="162"/>
    </location>
</feature>
<evidence type="ECO:0000259" key="1">
    <source>
        <dbReference type="Pfam" id="PF00535"/>
    </source>
</evidence>
<organism evidence="2 3">
    <name type="scientific">[Haemophilus] felis</name>
    <dbReference type="NCBI Taxonomy" id="123822"/>
    <lineage>
        <taxon>Bacteria</taxon>
        <taxon>Pseudomonadati</taxon>
        <taxon>Pseudomonadota</taxon>
        <taxon>Gammaproteobacteria</taxon>
        <taxon>Pasteurellales</taxon>
        <taxon>Pasteurellaceae</taxon>
    </lineage>
</organism>
<dbReference type="SUPFAM" id="SSF53448">
    <property type="entry name" value="Nucleotide-diphospho-sugar transferases"/>
    <property type="match status" value="1"/>
</dbReference>
<comment type="caution">
    <text evidence="2">The sequence shown here is derived from an EMBL/GenBank/DDBJ whole genome shotgun (WGS) entry which is preliminary data.</text>
</comment>
<accession>A0A1T0B1N4</accession>
<dbReference type="OrthoDB" id="9802649at2"/>
<dbReference type="PANTHER" id="PTHR22916">
    <property type="entry name" value="GLYCOSYLTRANSFERASE"/>
    <property type="match status" value="1"/>
</dbReference>
<dbReference type="STRING" id="123822.B0188_05395"/>
<dbReference type="PANTHER" id="PTHR22916:SF3">
    <property type="entry name" value="UDP-GLCNAC:BETAGAL BETA-1,3-N-ACETYLGLUCOSAMINYLTRANSFERASE-LIKE PROTEIN 1"/>
    <property type="match status" value="1"/>
</dbReference>
<dbReference type="Gene3D" id="3.90.550.10">
    <property type="entry name" value="Spore Coat Polysaccharide Biosynthesis Protein SpsA, Chain A"/>
    <property type="match status" value="1"/>
</dbReference>
<dbReference type="Proteomes" id="UP000190023">
    <property type="component" value="Unassembled WGS sequence"/>
</dbReference>
<evidence type="ECO:0000313" key="2">
    <source>
        <dbReference type="EMBL" id="OOS04103.1"/>
    </source>
</evidence>
<dbReference type="AlphaFoldDB" id="A0A1T0B1N4"/>
<dbReference type="InterPro" id="IPR029044">
    <property type="entry name" value="Nucleotide-diphossugar_trans"/>
</dbReference>
<gene>
    <name evidence="2" type="ORF">B0188_05395</name>
</gene>
<name>A0A1T0B1N4_9PAST</name>
<sequence length="253" mass="29369">MSSQPLVSIITPVHNGERFLPDIYQSLLNQTYRQFEWIIVNDCSKDNSAQIIQQYIAEGKLTIRYVNNPQNLGAALSRNAGLDVAMGKYIAFLDVDDTWQAEKLALQVAQMEQQNWQLSYMDYNQVDLQGRFLKSILPPEKCARRDILKTNHLGNLTCLVRADVVKDLRFIKQGAEDYIFWLAVLDKIDYAYKVKTETPLCNYRISANSLSGNKFKSATWQWAVYRNHLKLNVFTAFYYFCHYAVYGVIKHKR</sequence>
<dbReference type="CDD" id="cd00761">
    <property type="entry name" value="Glyco_tranf_GTA_type"/>
    <property type="match status" value="1"/>
</dbReference>
<dbReference type="EMBL" id="MUYB01000021">
    <property type="protein sequence ID" value="OOS04103.1"/>
    <property type="molecule type" value="Genomic_DNA"/>
</dbReference>
<dbReference type="GO" id="GO:0016758">
    <property type="term" value="F:hexosyltransferase activity"/>
    <property type="evidence" value="ECO:0007669"/>
    <property type="project" value="UniProtKB-ARBA"/>
</dbReference>
<protein>
    <recommendedName>
        <fullName evidence="1">Glycosyltransferase 2-like domain-containing protein</fullName>
    </recommendedName>
</protein>
<proteinExistence type="predicted"/>
<dbReference type="Pfam" id="PF00535">
    <property type="entry name" value="Glycos_transf_2"/>
    <property type="match status" value="1"/>
</dbReference>
<dbReference type="InterPro" id="IPR001173">
    <property type="entry name" value="Glyco_trans_2-like"/>
</dbReference>
<keyword evidence="3" id="KW-1185">Reference proteome</keyword>
<evidence type="ECO:0000313" key="3">
    <source>
        <dbReference type="Proteomes" id="UP000190023"/>
    </source>
</evidence>
<reference evidence="2 3" key="1">
    <citation type="submission" date="2017-02" db="EMBL/GenBank/DDBJ databases">
        <title>Draft genome sequence of Haemophilus felis CCUG 31170 type strain.</title>
        <authorList>
            <person name="Engstrom-Jakobsson H."/>
            <person name="Salva-Serra F."/>
            <person name="Thorell K."/>
            <person name="Gonzales-Siles L."/>
            <person name="Karlsson R."/>
            <person name="Boulund F."/>
            <person name="Engstrand L."/>
            <person name="Kristiansson E."/>
            <person name="Moore E."/>
        </authorList>
    </citation>
    <scope>NUCLEOTIDE SEQUENCE [LARGE SCALE GENOMIC DNA]</scope>
    <source>
        <strain evidence="2 3">CCUG 31170</strain>
    </source>
</reference>